<evidence type="ECO:0000313" key="2">
    <source>
        <dbReference type="Proteomes" id="UP000002038"/>
    </source>
</evidence>
<dbReference type="KEGG" id="bgh:BDBG_03117"/>
<dbReference type="OrthoDB" id="10511175at2759"/>
<dbReference type="VEuPathDB" id="FungiDB:BDBG_03117"/>
<keyword evidence="2" id="KW-1185">Reference proteome</keyword>
<dbReference type="EMBL" id="GG657451">
    <property type="protein sequence ID" value="OAT07006.1"/>
    <property type="molecule type" value="Genomic_DNA"/>
</dbReference>
<accession>A0A179UG38</accession>
<dbReference type="GeneID" id="8506184"/>
<dbReference type="Proteomes" id="UP000002038">
    <property type="component" value="Unassembled WGS sequence"/>
</dbReference>
<proteinExistence type="predicted"/>
<name>A0A179UG38_BLAGS</name>
<sequence length="142" mass="15732">MHQPPACSGRLRSCTSTDDQLICMRHEQVTNQILQSGSARHLLRAQGAGGTRGKRFELVPHKATMLPWLGFSFCFTVDVAADTAVNPVICIWFMFEDTPFQSKTAGKPYGHMVQEGTAFRKPTFASDKPSAYPGVRGIQYHT</sequence>
<dbReference type="RefSeq" id="XP_002626940.2">
    <property type="nucleotide sequence ID" value="XM_002626894.2"/>
</dbReference>
<reference evidence="2" key="1">
    <citation type="journal article" date="2015" name="PLoS Genet.">
        <title>The dynamic genome and transcriptome of the human fungal pathogen Blastomyces and close relative Emmonsia.</title>
        <authorList>
            <person name="Munoz J.F."/>
            <person name="Gauthier G.M."/>
            <person name="Desjardins C.A."/>
            <person name="Gallo J.E."/>
            <person name="Holder J."/>
            <person name="Sullivan T.D."/>
            <person name="Marty A.J."/>
            <person name="Carmen J.C."/>
            <person name="Chen Z."/>
            <person name="Ding L."/>
            <person name="Gujja S."/>
            <person name="Magrini V."/>
            <person name="Misas E."/>
            <person name="Mitreva M."/>
            <person name="Priest M."/>
            <person name="Saif S."/>
            <person name="Whiston E.A."/>
            <person name="Young S."/>
            <person name="Zeng Q."/>
            <person name="Goldman W.E."/>
            <person name="Mardis E.R."/>
            <person name="Taylor J.W."/>
            <person name="McEwen J.G."/>
            <person name="Clay O.K."/>
            <person name="Klein B.S."/>
            <person name="Cuomo C.A."/>
        </authorList>
    </citation>
    <scope>NUCLEOTIDE SEQUENCE [LARGE SCALE GENOMIC DNA]</scope>
    <source>
        <strain evidence="2">SLH14081</strain>
    </source>
</reference>
<dbReference type="AlphaFoldDB" id="A0A179UG38"/>
<gene>
    <name evidence="1" type="ORF">BDBG_03117</name>
</gene>
<organism evidence="1 2">
    <name type="scientific">Blastomyces gilchristii (strain SLH14081)</name>
    <name type="common">Blastomyces dermatitidis</name>
    <dbReference type="NCBI Taxonomy" id="559298"/>
    <lineage>
        <taxon>Eukaryota</taxon>
        <taxon>Fungi</taxon>
        <taxon>Dikarya</taxon>
        <taxon>Ascomycota</taxon>
        <taxon>Pezizomycotina</taxon>
        <taxon>Eurotiomycetes</taxon>
        <taxon>Eurotiomycetidae</taxon>
        <taxon>Onygenales</taxon>
        <taxon>Ajellomycetaceae</taxon>
        <taxon>Blastomyces</taxon>
    </lineage>
</organism>
<evidence type="ECO:0000313" key="1">
    <source>
        <dbReference type="EMBL" id="OAT07006.1"/>
    </source>
</evidence>
<protein>
    <submittedName>
        <fullName evidence="1">Uncharacterized protein</fullName>
    </submittedName>
</protein>